<accession>A0A840IUG3</accession>
<evidence type="ECO:0000313" key="2">
    <source>
        <dbReference type="EMBL" id="MBB4685085.1"/>
    </source>
</evidence>
<name>A0A840IUG3_9PSEU</name>
<feature type="domain" description="Amidohydrolase-related" evidence="1">
    <location>
        <begin position="115"/>
        <end position="376"/>
    </location>
</feature>
<dbReference type="SUPFAM" id="SSF51556">
    <property type="entry name" value="Metallo-dependent hydrolases"/>
    <property type="match status" value="1"/>
</dbReference>
<dbReference type="EMBL" id="JACHMG010000001">
    <property type="protein sequence ID" value="MBB4685085.1"/>
    <property type="molecule type" value="Genomic_DNA"/>
</dbReference>
<dbReference type="GO" id="GO:0016787">
    <property type="term" value="F:hydrolase activity"/>
    <property type="evidence" value="ECO:0007669"/>
    <property type="project" value="UniProtKB-KW"/>
</dbReference>
<evidence type="ECO:0000259" key="1">
    <source>
        <dbReference type="Pfam" id="PF04909"/>
    </source>
</evidence>
<dbReference type="PANTHER" id="PTHR43383:SF2">
    <property type="entry name" value="AMIDOHYDROLASE 2 FAMILY PROTEIN"/>
    <property type="match status" value="1"/>
</dbReference>
<keyword evidence="2" id="KW-0378">Hydrolase</keyword>
<proteinExistence type="predicted"/>
<dbReference type="AlphaFoldDB" id="A0A840IUG3"/>
<sequence>MTALLDFVADAPLIDHHCHGVVAHDVDRGGFERMLTEADVVSPLGVSLFDSLIGLAVRARCAPVLDLPKHAPASDYLARRAELGVTEVNRRFLRATGTTDFLLDGGFQPGSVTTTAELADLSNARAHDVVRLEQVAEDVVRAGTTAAGFAADFDAELTRRAAGAVGVKSIAAYRVGLGLSGERPAPAEVADAAGRWLARVESGEPVRLADEVLHRHLVWAGIDRGLPVQFHVGYGDSDVDLHRCDPLLLTGLLRATRGSGVPILLLHNYPFHRRAAYLAQVFEHVFADVGLSTHNAGLRAPAVLAELLELIPFGKLLFSTDAFGLAELYHLGTGLFREGLSDFLRSALAADELSEVDAIRLVRLAGHENAARIYRLEPR</sequence>
<dbReference type="Proteomes" id="UP000581769">
    <property type="component" value="Unassembled WGS sequence"/>
</dbReference>
<dbReference type="InterPro" id="IPR032466">
    <property type="entry name" value="Metal_Hydrolase"/>
</dbReference>
<dbReference type="InterPro" id="IPR006680">
    <property type="entry name" value="Amidohydro-rel"/>
</dbReference>
<dbReference type="RefSeq" id="WP_184780159.1">
    <property type="nucleotide sequence ID" value="NZ_JACHMG010000001.1"/>
</dbReference>
<reference evidence="2 3" key="1">
    <citation type="submission" date="2020-08" db="EMBL/GenBank/DDBJ databases">
        <title>Sequencing the genomes of 1000 actinobacteria strains.</title>
        <authorList>
            <person name="Klenk H.-P."/>
        </authorList>
    </citation>
    <scope>NUCLEOTIDE SEQUENCE [LARGE SCALE GENOMIC DNA]</scope>
    <source>
        <strain evidence="2 3">DSM 45859</strain>
    </source>
</reference>
<keyword evidence="3" id="KW-1185">Reference proteome</keyword>
<evidence type="ECO:0000313" key="3">
    <source>
        <dbReference type="Proteomes" id="UP000581769"/>
    </source>
</evidence>
<dbReference type="Gene3D" id="3.20.20.140">
    <property type="entry name" value="Metal-dependent hydrolases"/>
    <property type="match status" value="1"/>
</dbReference>
<dbReference type="Pfam" id="PF04909">
    <property type="entry name" value="Amidohydro_2"/>
    <property type="match status" value="1"/>
</dbReference>
<comment type="caution">
    <text evidence="2">The sequence shown here is derived from an EMBL/GenBank/DDBJ whole genome shotgun (WGS) entry which is preliminary data.</text>
</comment>
<protein>
    <submittedName>
        <fullName evidence="2">Putative TIM-barrel fold metal-dependent hydrolase</fullName>
    </submittedName>
</protein>
<dbReference type="PANTHER" id="PTHR43383">
    <property type="entry name" value="NODULIN 6"/>
    <property type="match status" value="1"/>
</dbReference>
<organism evidence="2 3">
    <name type="scientific">Amycolatopsis jiangsuensis</name>
    <dbReference type="NCBI Taxonomy" id="1181879"/>
    <lineage>
        <taxon>Bacteria</taxon>
        <taxon>Bacillati</taxon>
        <taxon>Actinomycetota</taxon>
        <taxon>Actinomycetes</taxon>
        <taxon>Pseudonocardiales</taxon>
        <taxon>Pseudonocardiaceae</taxon>
        <taxon>Amycolatopsis</taxon>
    </lineage>
</organism>
<gene>
    <name evidence="2" type="ORF">BJY18_002570</name>
</gene>